<dbReference type="SMART" id="SM00409">
    <property type="entry name" value="IG"/>
    <property type="match status" value="2"/>
</dbReference>
<keyword evidence="6" id="KW-1185">Reference proteome</keyword>
<dbReference type="Gene3D" id="2.60.40.10">
    <property type="entry name" value="Immunoglobulins"/>
    <property type="match status" value="2"/>
</dbReference>
<dbReference type="PANTHER" id="PTHR11481:SF64">
    <property type="entry name" value="FC RECEPTOR-LIKE PROTEIN 4"/>
    <property type="match status" value="1"/>
</dbReference>
<dbReference type="InterPro" id="IPR003599">
    <property type="entry name" value="Ig_sub"/>
</dbReference>
<keyword evidence="2" id="KW-1015">Disulfide bond</keyword>
<feature type="domain" description="Ig-like" evidence="4">
    <location>
        <begin position="102"/>
        <end position="180"/>
    </location>
</feature>
<evidence type="ECO:0000256" key="2">
    <source>
        <dbReference type="ARBA" id="ARBA00023157"/>
    </source>
</evidence>
<reference evidence="5 6" key="1">
    <citation type="submission" date="2021-06" db="EMBL/GenBank/DDBJ databases">
        <authorList>
            <person name="Palmer J.M."/>
        </authorList>
    </citation>
    <scope>NUCLEOTIDE SEQUENCE [LARGE SCALE GENOMIC DNA]</scope>
    <source>
        <strain evidence="6">if_2019</strain>
        <tissue evidence="5">Muscle</tissue>
    </source>
</reference>
<dbReference type="InterPro" id="IPR036179">
    <property type="entry name" value="Ig-like_dom_sf"/>
</dbReference>
<feature type="transmembrane region" description="Helical" evidence="3">
    <location>
        <begin position="198"/>
        <end position="218"/>
    </location>
</feature>
<dbReference type="InterPro" id="IPR007110">
    <property type="entry name" value="Ig-like_dom"/>
</dbReference>
<dbReference type="SUPFAM" id="SSF48726">
    <property type="entry name" value="Immunoglobulin"/>
    <property type="match status" value="1"/>
</dbReference>
<evidence type="ECO:0000313" key="5">
    <source>
        <dbReference type="EMBL" id="MEQ2251934.1"/>
    </source>
</evidence>
<organism evidence="5 6">
    <name type="scientific">Ilyodon furcidens</name>
    <name type="common">goldbreast splitfin</name>
    <dbReference type="NCBI Taxonomy" id="33524"/>
    <lineage>
        <taxon>Eukaryota</taxon>
        <taxon>Metazoa</taxon>
        <taxon>Chordata</taxon>
        <taxon>Craniata</taxon>
        <taxon>Vertebrata</taxon>
        <taxon>Euteleostomi</taxon>
        <taxon>Actinopterygii</taxon>
        <taxon>Neopterygii</taxon>
        <taxon>Teleostei</taxon>
        <taxon>Neoteleostei</taxon>
        <taxon>Acanthomorphata</taxon>
        <taxon>Ovalentaria</taxon>
        <taxon>Atherinomorphae</taxon>
        <taxon>Cyprinodontiformes</taxon>
        <taxon>Goodeidae</taxon>
        <taxon>Ilyodon</taxon>
    </lineage>
</organism>
<dbReference type="Proteomes" id="UP001482620">
    <property type="component" value="Unassembled WGS sequence"/>
</dbReference>
<dbReference type="EMBL" id="JAHRIQ010094162">
    <property type="protein sequence ID" value="MEQ2251934.1"/>
    <property type="molecule type" value="Genomic_DNA"/>
</dbReference>
<name>A0ABV0V496_9TELE</name>
<evidence type="ECO:0000256" key="1">
    <source>
        <dbReference type="ARBA" id="ARBA00022729"/>
    </source>
</evidence>
<keyword evidence="3" id="KW-1133">Transmembrane helix</keyword>
<proteinExistence type="predicted"/>
<dbReference type="PROSITE" id="PS50835">
    <property type="entry name" value="IG_LIKE"/>
    <property type="match status" value="1"/>
</dbReference>
<comment type="caution">
    <text evidence="5">The sequence shown here is derived from an EMBL/GenBank/DDBJ whole genome shotgun (WGS) entry which is preliminary data.</text>
</comment>
<keyword evidence="1" id="KW-0732">Signal</keyword>
<gene>
    <name evidence="5" type="ORF">ILYODFUR_016323</name>
</gene>
<dbReference type="Pfam" id="PF13895">
    <property type="entry name" value="Ig_2"/>
    <property type="match status" value="1"/>
</dbReference>
<dbReference type="InterPro" id="IPR013783">
    <property type="entry name" value="Ig-like_fold"/>
</dbReference>
<accession>A0ABV0V496</accession>
<dbReference type="PANTHER" id="PTHR11481">
    <property type="entry name" value="IMMUNOGLOBULIN FC RECEPTOR"/>
    <property type="match status" value="1"/>
</dbReference>
<evidence type="ECO:0000313" key="6">
    <source>
        <dbReference type="Proteomes" id="UP001482620"/>
    </source>
</evidence>
<evidence type="ECO:0000259" key="4">
    <source>
        <dbReference type="PROSITE" id="PS50835"/>
    </source>
</evidence>
<dbReference type="InterPro" id="IPR050488">
    <property type="entry name" value="Ig_Fc_receptor"/>
</dbReference>
<keyword evidence="3" id="KW-0812">Transmembrane</keyword>
<evidence type="ECO:0000256" key="3">
    <source>
        <dbReference type="SAM" id="Phobius"/>
    </source>
</evidence>
<sequence>MEITTLCAVIAYLQVLPNRSQFFQYESVSFHLNCDQQANPAAWRVKRNTSKQINSLCPSYFTGRKESTCILNDLYEPDTGVYWCESEAGKSSNAINITVTDGELILESPALPVMEGHDLVLRCRTRTLSENLLTKFYKDERFIGSSWTGNITLHSVSKSNEGLYRCYISGAGESPDSWLSVRGQETGPELLRSLHGNIVLPVVVTSVSLFLAMLLCLCRNHQAGKCDSSVLLYTRIINRHTCRTRDLLQRRRSSVLSAVVVYRPVLRPGLASARVQTYKAYRDDRNKQQTFSSLLKTK</sequence>
<protein>
    <recommendedName>
        <fullName evidence="4">Ig-like domain-containing protein</fullName>
    </recommendedName>
</protein>
<keyword evidence="3" id="KW-0472">Membrane</keyword>